<reference evidence="3" key="1">
    <citation type="submission" date="2023-07" db="EMBL/GenBank/DDBJ databases">
        <title>Novel Mycoplasma species identified in domestic and wild animals.</title>
        <authorList>
            <person name="Volokhov D.V."/>
            <person name="Furtak V.A."/>
            <person name="Zagorodnyaya T.A."/>
        </authorList>
    </citation>
    <scope>NUCLEOTIDE SEQUENCE [LARGE SCALE GENOMIC DNA]</scope>
    <source>
        <strain evidence="3">92-19</strain>
    </source>
</reference>
<name>A0ABT2PSZ5_9MOLU</name>
<feature type="transmembrane region" description="Helical" evidence="1">
    <location>
        <begin position="9"/>
        <end position="28"/>
    </location>
</feature>
<dbReference type="Gene3D" id="2.60.320.10">
    <property type="entry name" value="N-utilization substance G protein NusG, insert domain"/>
    <property type="match status" value="1"/>
</dbReference>
<gene>
    <name evidence="2" type="ORF">N7603_00105</name>
</gene>
<keyword evidence="1" id="KW-0812">Transmembrane</keyword>
<evidence type="ECO:0000313" key="2">
    <source>
        <dbReference type="EMBL" id="MCU0104061.1"/>
    </source>
</evidence>
<keyword evidence="1" id="KW-1133">Transmembrane helix</keyword>
<dbReference type="InterPro" id="IPR038690">
    <property type="entry name" value="NusG_2_sf"/>
</dbReference>
<evidence type="ECO:0000256" key="1">
    <source>
        <dbReference type="SAM" id="Phobius"/>
    </source>
</evidence>
<organism evidence="2 3">
    <name type="scientific">Paracholeplasma vituli</name>
    <dbReference type="NCBI Taxonomy" id="69473"/>
    <lineage>
        <taxon>Bacteria</taxon>
        <taxon>Bacillati</taxon>
        <taxon>Mycoplasmatota</taxon>
        <taxon>Mollicutes</taxon>
        <taxon>Acholeplasmatales</taxon>
        <taxon>Acholeplasmataceae</taxon>
        <taxon>Paracholeplasma</taxon>
    </lineage>
</organism>
<comment type="caution">
    <text evidence="2">The sequence shown here is derived from an EMBL/GenBank/DDBJ whole genome shotgun (WGS) entry which is preliminary data.</text>
</comment>
<protein>
    <submittedName>
        <fullName evidence="2">NusG domain II-containing protein</fullName>
    </submittedName>
</protein>
<dbReference type="EMBL" id="JAOEGN010000001">
    <property type="protein sequence ID" value="MCU0104061.1"/>
    <property type="molecule type" value="Genomic_DNA"/>
</dbReference>
<dbReference type="RefSeq" id="WP_262095271.1">
    <property type="nucleotide sequence ID" value="NZ_JAOEGN010000001.1"/>
</dbReference>
<dbReference type="Pfam" id="PF07009">
    <property type="entry name" value="NusG_II"/>
    <property type="match status" value="1"/>
</dbReference>
<dbReference type="Proteomes" id="UP001209076">
    <property type="component" value="Unassembled WGS sequence"/>
</dbReference>
<evidence type="ECO:0000313" key="3">
    <source>
        <dbReference type="Proteomes" id="UP001209076"/>
    </source>
</evidence>
<accession>A0ABT2PSZ5</accession>
<sequence>MQTKSKSDILVIGILLILFGAILIITMATRKAGEQAFVKFKNEILFTINLENGRFTKAESQTVYEVDSLPDIKGDELVIDGTPFTNLDLGKGIVKYEDHYFILGNLGFIWIEYSNHKVRVKEETSPYNICSRVGFSDVQPIICLPNFVTIEFRDLGLDVII</sequence>
<keyword evidence="1" id="KW-0472">Membrane</keyword>
<proteinExistence type="predicted"/>
<keyword evidence="3" id="KW-1185">Reference proteome</keyword>